<evidence type="ECO:0000259" key="3">
    <source>
        <dbReference type="PROSITE" id="PS51186"/>
    </source>
</evidence>
<dbReference type="EMBL" id="JAHOPB010000001">
    <property type="protein sequence ID" value="MBU8874261.1"/>
    <property type="molecule type" value="Genomic_DNA"/>
</dbReference>
<proteinExistence type="predicted"/>
<dbReference type="InterPro" id="IPR000182">
    <property type="entry name" value="GNAT_dom"/>
</dbReference>
<reference evidence="4 5" key="1">
    <citation type="submission" date="2021-06" db="EMBL/GenBank/DDBJ databases">
        <authorList>
            <person name="Lee D.H."/>
        </authorList>
    </citation>
    <scope>NUCLEOTIDE SEQUENCE [LARGE SCALE GENOMIC DNA]</scope>
    <source>
        <strain evidence="4 5">MMS21-HV4-11</strain>
    </source>
</reference>
<dbReference type="Proteomes" id="UP000727907">
    <property type="component" value="Unassembled WGS sequence"/>
</dbReference>
<dbReference type="Pfam" id="PF00583">
    <property type="entry name" value="Acetyltransf_1"/>
    <property type="match status" value="1"/>
</dbReference>
<dbReference type="CDD" id="cd04301">
    <property type="entry name" value="NAT_SF"/>
    <property type="match status" value="1"/>
</dbReference>
<sequence>MRIVPLVERPDLAEQVSVWGFDEWGHLNPGQTLDLRRAEIQGSMNVDRAPIVFVAIGVDDGIVGTASLIFDDLEGDPRNPWLASVFVPAEHRKKGVASALVRTVEDAARRIGYDRLYLFTSTAPSLYEGLGWKALEKRDYRGEIIQVMDKSL</sequence>
<comment type="caution">
    <text evidence="4">The sequence shown here is derived from an EMBL/GenBank/DDBJ whole genome shotgun (WGS) entry which is preliminary data.</text>
</comment>
<dbReference type="InterPro" id="IPR050832">
    <property type="entry name" value="Bact_Acetyltransf"/>
</dbReference>
<name>A0ABS6II47_9HYPH</name>
<keyword evidence="5" id="KW-1185">Reference proteome</keyword>
<dbReference type="PROSITE" id="PS51186">
    <property type="entry name" value="GNAT"/>
    <property type="match status" value="1"/>
</dbReference>
<protein>
    <submittedName>
        <fullName evidence="4">GNAT family N-acetyltransferase</fullName>
    </submittedName>
</protein>
<evidence type="ECO:0000313" key="5">
    <source>
        <dbReference type="Proteomes" id="UP000727907"/>
    </source>
</evidence>
<evidence type="ECO:0000256" key="2">
    <source>
        <dbReference type="ARBA" id="ARBA00023315"/>
    </source>
</evidence>
<dbReference type="RefSeq" id="WP_216959472.1">
    <property type="nucleotide sequence ID" value="NZ_JAHOPB010000001.1"/>
</dbReference>
<keyword evidence="1" id="KW-0808">Transferase</keyword>
<evidence type="ECO:0000256" key="1">
    <source>
        <dbReference type="ARBA" id="ARBA00022679"/>
    </source>
</evidence>
<organism evidence="4 5">
    <name type="scientific">Reyranella humidisoli</name>
    <dbReference type="NCBI Taxonomy" id="2849149"/>
    <lineage>
        <taxon>Bacteria</taxon>
        <taxon>Pseudomonadati</taxon>
        <taxon>Pseudomonadota</taxon>
        <taxon>Alphaproteobacteria</taxon>
        <taxon>Hyphomicrobiales</taxon>
        <taxon>Reyranellaceae</taxon>
        <taxon>Reyranella</taxon>
    </lineage>
</organism>
<feature type="domain" description="N-acetyltransferase" evidence="3">
    <location>
        <begin position="1"/>
        <end position="152"/>
    </location>
</feature>
<dbReference type="PANTHER" id="PTHR43877">
    <property type="entry name" value="AMINOALKYLPHOSPHONATE N-ACETYLTRANSFERASE-RELATED-RELATED"/>
    <property type="match status" value="1"/>
</dbReference>
<keyword evidence="2" id="KW-0012">Acyltransferase</keyword>
<evidence type="ECO:0000313" key="4">
    <source>
        <dbReference type="EMBL" id="MBU8874261.1"/>
    </source>
</evidence>
<gene>
    <name evidence="4" type="ORF">KQ910_10835</name>
</gene>
<accession>A0ABS6II47</accession>